<evidence type="ECO:0000313" key="3">
    <source>
        <dbReference type="EMBL" id="EAO00152.1"/>
    </source>
</evidence>
<organism evidence="3 4">
    <name type="scientific">Trypanosoma cruzi (strain CL Brener)</name>
    <dbReference type="NCBI Taxonomy" id="353153"/>
    <lineage>
        <taxon>Eukaryota</taxon>
        <taxon>Discoba</taxon>
        <taxon>Euglenozoa</taxon>
        <taxon>Kinetoplastea</taxon>
        <taxon>Metakinetoplastina</taxon>
        <taxon>Trypanosomatida</taxon>
        <taxon>Trypanosomatidae</taxon>
        <taxon>Trypanosoma</taxon>
        <taxon>Schizotrypanum</taxon>
    </lineage>
</organism>
<feature type="region of interest" description="Disordered" evidence="1">
    <location>
        <begin position="13"/>
        <end position="37"/>
    </location>
</feature>
<dbReference type="InParanoid" id="Q4E5X6"/>
<proteinExistence type="predicted"/>
<keyword evidence="2" id="KW-0472">Membrane</keyword>
<keyword evidence="4" id="KW-1185">Reference proteome</keyword>
<dbReference type="GeneID" id="3555068"/>
<dbReference type="Proteomes" id="UP000002296">
    <property type="component" value="Unassembled WGS sequence"/>
</dbReference>
<dbReference type="PaxDb" id="353153-Q4E5X6"/>
<comment type="caution">
    <text evidence="3">The sequence shown here is derived from an EMBL/GenBank/DDBJ whole genome shotgun (WGS) entry which is preliminary data.</text>
</comment>
<feature type="transmembrane region" description="Helical" evidence="2">
    <location>
        <begin position="49"/>
        <end position="70"/>
    </location>
</feature>
<sequence length="128" mass="14326">MSTRLLLRSIRRQRRSGSRRDAPTDREKLLSAAGTEAARRTASRTRVRLPVMTLLLLLVPVRCFFCLPLLPPCQHSMDCGLDGVALRGDCASSCVARAQHWISNRKTSISMGAVLHMHVLCQLRLTFI</sequence>
<feature type="compositionally biased region" description="Basic and acidic residues" evidence="1">
    <location>
        <begin position="18"/>
        <end position="29"/>
    </location>
</feature>
<dbReference type="AlphaFoldDB" id="Q4E5X6"/>
<keyword evidence="2" id="KW-0812">Transmembrane</keyword>
<evidence type="ECO:0000313" key="4">
    <source>
        <dbReference type="Proteomes" id="UP000002296"/>
    </source>
</evidence>
<keyword evidence="2" id="KW-1133">Transmembrane helix</keyword>
<dbReference type="EMBL" id="AAHK01000002">
    <property type="protein sequence ID" value="EAO00152.1"/>
    <property type="molecule type" value="Genomic_DNA"/>
</dbReference>
<dbReference type="KEGG" id="tcr:508221.76"/>
<evidence type="ECO:0000256" key="1">
    <source>
        <dbReference type="SAM" id="MobiDB-lite"/>
    </source>
</evidence>
<dbReference type="RefSeq" id="XP_822003.1">
    <property type="nucleotide sequence ID" value="XM_816910.1"/>
</dbReference>
<evidence type="ECO:0000256" key="2">
    <source>
        <dbReference type="SAM" id="Phobius"/>
    </source>
</evidence>
<name>Q4E5X6_TRYCC</name>
<accession>Q4E5X6</accession>
<reference evidence="3 4" key="1">
    <citation type="journal article" date="2005" name="Science">
        <title>The genome sequence of Trypanosoma cruzi, etiologic agent of Chagas disease.</title>
        <authorList>
            <person name="El-Sayed N.M."/>
            <person name="Myler P.J."/>
            <person name="Bartholomeu D.C."/>
            <person name="Nilsson D."/>
            <person name="Aggarwal G."/>
            <person name="Tran A.N."/>
            <person name="Ghedin E."/>
            <person name="Worthey E.A."/>
            <person name="Delcher A.L."/>
            <person name="Blandin G."/>
            <person name="Westenberger S.J."/>
            <person name="Caler E."/>
            <person name="Cerqueira G.C."/>
            <person name="Branche C."/>
            <person name="Haas B."/>
            <person name="Anupama A."/>
            <person name="Arner E."/>
            <person name="Aslund L."/>
            <person name="Attipoe P."/>
            <person name="Bontempi E."/>
            <person name="Bringaud F."/>
            <person name="Burton P."/>
            <person name="Cadag E."/>
            <person name="Campbell D.A."/>
            <person name="Carrington M."/>
            <person name="Crabtree J."/>
            <person name="Darban H."/>
            <person name="da Silveira J.F."/>
            <person name="de Jong P."/>
            <person name="Edwards K."/>
            <person name="Englund P.T."/>
            <person name="Fazelina G."/>
            <person name="Feldblyum T."/>
            <person name="Ferella M."/>
            <person name="Frasch A.C."/>
            <person name="Gull K."/>
            <person name="Horn D."/>
            <person name="Hou L."/>
            <person name="Huang Y."/>
            <person name="Kindlund E."/>
            <person name="Klingbeil M."/>
            <person name="Kluge S."/>
            <person name="Koo H."/>
            <person name="Lacerda D."/>
            <person name="Levin M.J."/>
            <person name="Lorenzi H."/>
            <person name="Louie T."/>
            <person name="Machado C.R."/>
            <person name="McCulloch R."/>
            <person name="McKenna A."/>
            <person name="Mizuno Y."/>
            <person name="Mottram J.C."/>
            <person name="Nelson S."/>
            <person name="Ochaya S."/>
            <person name="Osoegawa K."/>
            <person name="Pai G."/>
            <person name="Parsons M."/>
            <person name="Pentony M."/>
            <person name="Pettersson U."/>
            <person name="Pop M."/>
            <person name="Ramirez J.L."/>
            <person name="Rinta J."/>
            <person name="Robertson L."/>
            <person name="Salzberg S.L."/>
            <person name="Sanchez D.O."/>
            <person name="Seyler A."/>
            <person name="Sharma R."/>
            <person name="Shetty J."/>
            <person name="Simpson A.J."/>
            <person name="Sisk E."/>
            <person name="Tammi M.T."/>
            <person name="Tarleton R."/>
            <person name="Teixeira S."/>
            <person name="Van Aken S."/>
            <person name="Vogt C."/>
            <person name="Ward P.N."/>
            <person name="Wickstead B."/>
            <person name="Wortman J."/>
            <person name="White O."/>
            <person name="Fraser C.M."/>
            <person name="Stuart K.D."/>
            <person name="Andersson B."/>
        </authorList>
    </citation>
    <scope>NUCLEOTIDE SEQUENCE [LARGE SCALE GENOMIC DNA]</scope>
    <source>
        <strain evidence="3 4">CL Brener</strain>
    </source>
</reference>
<protein>
    <submittedName>
        <fullName evidence="3">Uncharacterized protein</fullName>
    </submittedName>
</protein>
<gene>
    <name evidence="3" type="ORF">Tc00.1047053508221.76</name>
</gene>